<feature type="domain" description="CHASE" evidence="9">
    <location>
        <begin position="110"/>
        <end position="188"/>
    </location>
</feature>
<dbReference type="NCBIfam" id="TIGR00229">
    <property type="entry name" value="sensory_box"/>
    <property type="match status" value="2"/>
</dbReference>
<dbReference type="CDD" id="cd00130">
    <property type="entry name" value="PAS"/>
    <property type="match status" value="2"/>
</dbReference>
<dbReference type="PROSITE" id="PS50113">
    <property type="entry name" value="PAC"/>
    <property type="match status" value="1"/>
</dbReference>
<dbReference type="InterPro" id="IPR052162">
    <property type="entry name" value="Sensor_kinase/Photoreceptor"/>
</dbReference>
<dbReference type="InterPro" id="IPR000700">
    <property type="entry name" value="PAS-assoc_C"/>
</dbReference>
<dbReference type="CDD" id="cd00082">
    <property type="entry name" value="HisKA"/>
    <property type="match status" value="1"/>
</dbReference>
<proteinExistence type="predicted"/>
<dbReference type="Pfam" id="PF08447">
    <property type="entry name" value="PAS_3"/>
    <property type="match status" value="1"/>
</dbReference>
<name>A0A1M7ZCU7_9BACT</name>
<dbReference type="PANTHER" id="PTHR43304">
    <property type="entry name" value="PHYTOCHROME-LIKE PROTEIN CPH1"/>
    <property type="match status" value="1"/>
</dbReference>
<dbReference type="EC" id="2.7.13.3" evidence="2"/>
<evidence type="ECO:0000256" key="3">
    <source>
        <dbReference type="ARBA" id="ARBA00022553"/>
    </source>
</evidence>
<dbReference type="SMART" id="SM00086">
    <property type="entry name" value="PAC"/>
    <property type="match status" value="1"/>
</dbReference>
<feature type="transmembrane region" description="Helical" evidence="6">
    <location>
        <begin position="12"/>
        <end position="33"/>
    </location>
</feature>
<evidence type="ECO:0000256" key="1">
    <source>
        <dbReference type="ARBA" id="ARBA00000085"/>
    </source>
</evidence>
<dbReference type="InterPro" id="IPR035965">
    <property type="entry name" value="PAS-like_dom_sf"/>
</dbReference>
<dbReference type="PROSITE" id="PS50112">
    <property type="entry name" value="PAS"/>
    <property type="match status" value="1"/>
</dbReference>
<evidence type="ECO:0000313" key="10">
    <source>
        <dbReference type="EMBL" id="SHO62725.1"/>
    </source>
</evidence>
<feature type="domain" description="PAS" evidence="7">
    <location>
        <begin position="298"/>
        <end position="370"/>
    </location>
</feature>
<evidence type="ECO:0000256" key="4">
    <source>
        <dbReference type="ARBA" id="ARBA00022679"/>
    </source>
</evidence>
<evidence type="ECO:0000259" key="8">
    <source>
        <dbReference type="PROSITE" id="PS50113"/>
    </source>
</evidence>
<dbReference type="SUPFAM" id="SSF47384">
    <property type="entry name" value="Homodimeric domain of signal transducing histidine kinase"/>
    <property type="match status" value="1"/>
</dbReference>
<evidence type="ECO:0000313" key="11">
    <source>
        <dbReference type="Proteomes" id="UP000184609"/>
    </source>
</evidence>
<dbReference type="SUPFAM" id="SSF55785">
    <property type="entry name" value="PYP-like sensor domain (PAS domain)"/>
    <property type="match status" value="2"/>
</dbReference>
<dbReference type="Gene3D" id="3.30.450.20">
    <property type="entry name" value="PAS domain"/>
    <property type="match status" value="2"/>
</dbReference>
<evidence type="ECO:0000259" key="9">
    <source>
        <dbReference type="PROSITE" id="PS50839"/>
    </source>
</evidence>
<dbReference type="EMBL" id="FRXN01000003">
    <property type="protein sequence ID" value="SHO62725.1"/>
    <property type="molecule type" value="Genomic_DNA"/>
</dbReference>
<dbReference type="STRING" id="1073327.SAMN04488108_2271"/>
<keyword evidence="5" id="KW-0418">Kinase</keyword>
<evidence type="ECO:0000256" key="2">
    <source>
        <dbReference type="ARBA" id="ARBA00012438"/>
    </source>
</evidence>
<dbReference type="InterPro" id="IPR006189">
    <property type="entry name" value="CHASE_dom"/>
</dbReference>
<dbReference type="InterPro" id="IPR013655">
    <property type="entry name" value="PAS_fold_3"/>
</dbReference>
<dbReference type="Gene3D" id="1.10.287.130">
    <property type="match status" value="1"/>
</dbReference>
<dbReference type="InterPro" id="IPR036097">
    <property type="entry name" value="HisK_dim/P_sf"/>
</dbReference>
<accession>A0A1M7ZCU7</accession>
<dbReference type="SMART" id="SM01079">
    <property type="entry name" value="CHASE"/>
    <property type="match status" value="1"/>
</dbReference>
<dbReference type="InterPro" id="IPR001610">
    <property type="entry name" value="PAC"/>
</dbReference>
<dbReference type="RefSeq" id="WP_073571925.1">
    <property type="nucleotide sequence ID" value="NZ_FRXN01000003.1"/>
</dbReference>
<reference evidence="11" key="1">
    <citation type="submission" date="2016-12" db="EMBL/GenBank/DDBJ databases">
        <authorList>
            <person name="Varghese N."/>
            <person name="Submissions S."/>
        </authorList>
    </citation>
    <scope>NUCLEOTIDE SEQUENCE [LARGE SCALE GENOMIC DNA]</scope>
    <source>
        <strain evidence="11">DSM 25035</strain>
    </source>
</reference>
<comment type="catalytic activity">
    <reaction evidence="1">
        <text>ATP + protein L-histidine = ADP + protein N-phospho-L-histidine.</text>
        <dbReference type="EC" id="2.7.13.3"/>
    </reaction>
</comment>
<sequence>MTNFLRKIFFSHPALTGISVFILAGIVGFLLSYREYQLDVLDEEKSVKDLVEILEEKLQSIIKASSSSTKILAYLYQHDGLDDDFDEVGKSIIDNIPILDHIQYLDSGTIVATYPLAGNESIIGYNILEDNETIIAEEAIEAIKRKTLYFAGPLELKQGGKAIIGRQPIFENENFIGFAAVIIDWEKLKKVVFSSDVPSQGFAIDILKENPTSNEINSILETSFEDLSGPMLEKKIIEGNWIIKVQKNKNEAFSQILIPSGFRLITSILLGFLIFNITKQPAKLEKRITETTKELQVSNQRFEYAAQATSEMIWDWDMVSDKVYRSPNFEKHLGYSLEELNSDSNFWFALIHPDEREENLKKVEKFLKSDKTFWEVEVRVKTKQGDYIYVLEKIYLIRDKKGNPVRIIGSTQNITDRKVKEQELKDAHAQLKKAFEELGTSQDKYSKLFDRSPLPIIVYDPSSLKILEVNNAAVEKYQFSYAEFMTMDILDIHPKDEVPKFLDKLDEFKQTQRKDFRKLSKHQKKDGTIFEVDVRPSKIKLNYSSVNMVLISDITEKLRHIHKIEEQIELFKEIAWIQSHVVRAPLARILGLLSLLEVSEEPLPEEIEEYITHINDSANELDGIVKDIGKKLDVIAQNEDKEANFYFGKKS</sequence>
<dbReference type="OrthoDB" id="905895at2"/>
<keyword evidence="6" id="KW-0472">Membrane</keyword>
<dbReference type="PROSITE" id="PS50839">
    <property type="entry name" value="CHASE"/>
    <property type="match status" value="1"/>
</dbReference>
<dbReference type="Proteomes" id="UP000184609">
    <property type="component" value="Unassembled WGS sequence"/>
</dbReference>
<dbReference type="SMART" id="SM00091">
    <property type="entry name" value="PAS"/>
    <property type="match status" value="2"/>
</dbReference>
<dbReference type="PANTHER" id="PTHR43304:SF1">
    <property type="entry name" value="PAC DOMAIN-CONTAINING PROTEIN"/>
    <property type="match status" value="1"/>
</dbReference>
<gene>
    <name evidence="10" type="ORF">SAMN04488108_2271</name>
</gene>
<keyword evidence="3" id="KW-0597">Phosphoprotein</keyword>
<dbReference type="GO" id="GO:0000155">
    <property type="term" value="F:phosphorelay sensor kinase activity"/>
    <property type="evidence" value="ECO:0007669"/>
    <property type="project" value="InterPro"/>
</dbReference>
<dbReference type="Pfam" id="PF13426">
    <property type="entry name" value="PAS_9"/>
    <property type="match status" value="1"/>
</dbReference>
<keyword evidence="6" id="KW-1133">Transmembrane helix</keyword>
<dbReference type="AlphaFoldDB" id="A0A1M7ZCU7"/>
<keyword evidence="11" id="KW-1185">Reference proteome</keyword>
<keyword evidence="4" id="KW-0808">Transferase</keyword>
<dbReference type="Pfam" id="PF00512">
    <property type="entry name" value="HisKA"/>
    <property type="match status" value="1"/>
</dbReference>
<evidence type="ECO:0000256" key="6">
    <source>
        <dbReference type="SAM" id="Phobius"/>
    </source>
</evidence>
<keyword evidence="6" id="KW-0812">Transmembrane</keyword>
<protein>
    <recommendedName>
        <fullName evidence="2">histidine kinase</fullName>
        <ecNumber evidence="2">2.7.13.3</ecNumber>
    </recommendedName>
</protein>
<organism evidence="10 11">
    <name type="scientific">Algoriphagus zhangzhouensis</name>
    <dbReference type="NCBI Taxonomy" id="1073327"/>
    <lineage>
        <taxon>Bacteria</taxon>
        <taxon>Pseudomonadati</taxon>
        <taxon>Bacteroidota</taxon>
        <taxon>Cytophagia</taxon>
        <taxon>Cytophagales</taxon>
        <taxon>Cyclobacteriaceae</taxon>
        <taxon>Algoriphagus</taxon>
    </lineage>
</organism>
<dbReference type="InterPro" id="IPR000014">
    <property type="entry name" value="PAS"/>
</dbReference>
<dbReference type="InterPro" id="IPR003661">
    <property type="entry name" value="HisK_dim/P_dom"/>
</dbReference>
<evidence type="ECO:0000256" key="5">
    <source>
        <dbReference type="ARBA" id="ARBA00022777"/>
    </source>
</evidence>
<evidence type="ECO:0000259" key="7">
    <source>
        <dbReference type="PROSITE" id="PS50112"/>
    </source>
</evidence>
<feature type="domain" description="PAC" evidence="8">
    <location>
        <begin position="374"/>
        <end position="426"/>
    </location>
</feature>